<feature type="compositionally biased region" description="Basic and acidic residues" evidence="1">
    <location>
        <begin position="1"/>
        <end position="12"/>
    </location>
</feature>
<evidence type="ECO:0000256" key="1">
    <source>
        <dbReference type="SAM" id="MobiDB-lite"/>
    </source>
</evidence>
<evidence type="ECO:0000313" key="2">
    <source>
        <dbReference type="EMBL" id="GIZ01774.1"/>
    </source>
</evidence>
<name>A0AAV4Y4E9_CAEEX</name>
<sequence>MGNQFIKEEKSPSRTSDSEISIGTNSLSHSSHQSEPFLMENLPFNYLLNSTDAQNSDQIVSNGEEKVATTVQKTS</sequence>
<feature type="compositionally biased region" description="Polar residues" evidence="1">
    <location>
        <begin position="13"/>
        <end position="34"/>
    </location>
</feature>
<organism evidence="2 3">
    <name type="scientific">Caerostris extrusa</name>
    <name type="common">Bark spider</name>
    <name type="synonym">Caerostris bankana</name>
    <dbReference type="NCBI Taxonomy" id="172846"/>
    <lineage>
        <taxon>Eukaryota</taxon>
        <taxon>Metazoa</taxon>
        <taxon>Ecdysozoa</taxon>
        <taxon>Arthropoda</taxon>
        <taxon>Chelicerata</taxon>
        <taxon>Arachnida</taxon>
        <taxon>Araneae</taxon>
        <taxon>Araneomorphae</taxon>
        <taxon>Entelegynae</taxon>
        <taxon>Araneoidea</taxon>
        <taxon>Araneidae</taxon>
        <taxon>Caerostris</taxon>
    </lineage>
</organism>
<feature type="region of interest" description="Disordered" evidence="1">
    <location>
        <begin position="1"/>
        <end position="34"/>
    </location>
</feature>
<comment type="caution">
    <text evidence="2">The sequence shown here is derived from an EMBL/GenBank/DDBJ whole genome shotgun (WGS) entry which is preliminary data.</text>
</comment>
<dbReference type="Proteomes" id="UP001054945">
    <property type="component" value="Unassembled WGS sequence"/>
</dbReference>
<dbReference type="EMBL" id="BPLR01018719">
    <property type="protein sequence ID" value="GIZ01774.1"/>
    <property type="molecule type" value="Genomic_DNA"/>
</dbReference>
<evidence type="ECO:0000313" key="3">
    <source>
        <dbReference type="Proteomes" id="UP001054945"/>
    </source>
</evidence>
<gene>
    <name evidence="2" type="ORF">CEXT_324251</name>
</gene>
<protein>
    <submittedName>
        <fullName evidence="2">Uncharacterized protein</fullName>
    </submittedName>
</protein>
<accession>A0AAV4Y4E9</accession>
<proteinExistence type="predicted"/>
<keyword evidence="3" id="KW-1185">Reference proteome</keyword>
<reference evidence="2 3" key="1">
    <citation type="submission" date="2021-06" db="EMBL/GenBank/DDBJ databases">
        <title>Caerostris extrusa draft genome.</title>
        <authorList>
            <person name="Kono N."/>
            <person name="Arakawa K."/>
        </authorList>
    </citation>
    <scope>NUCLEOTIDE SEQUENCE [LARGE SCALE GENOMIC DNA]</scope>
</reference>
<dbReference type="AlphaFoldDB" id="A0AAV4Y4E9"/>